<gene>
    <name evidence="7" type="ORF">HMPREF9488_00677</name>
</gene>
<keyword evidence="4" id="KW-0812">Transmembrane</keyword>
<dbReference type="SUPFAM" id="SSF46689">
    <property type="entry name" value="Homeodomain-like"/>
    <property type="match status" value="1"/>
</dbReference>
<dbReference type="eggNOG" id="COG1737">
    <property type="taxonomic scope" value="Bacteria"/>
</dbReference>
<name>E7G7G3_9FIRM</name>
<dbReference type="OrthoDB" id="3684496at2"/>
<dbReference type="Gene3D" id="1.10.10.10">
    <property type="entry name" value="Winged helix-like DNA-binding domain superfamily/Winged helix DNA-binding domain"/>
    <property type="match status" value="1"/>
</dbReference>
<dbReference type="InterPro" id="IPR001347">
    <property type="entry name" value="SIS_dom"/>
</dbReference>
<reference evidence="7 8" key="1">
    <citation type="submission" date="2010-12" db="EMBL/GenBank/DDBJ databases">
        <title>The Genome Sequence of Coprobacillus sp. strain 29_1.</title>
        <authorList>
            <consortium name="The Broad Institute Genome Sequencing Platform"/>
            <person name="Earl A."/>
            <person name="Ward D."/>
            <person name="Feldgarden M."/>
            <person name="Gevers D."/>
            <person name="Daigneault M."/>
            <person name="Sibley C.D."/>
            <person name="White A."/>
            <person name="Strauss J."/>
            <person name="Allen-Vercoe E."/>
            <person name="Young S.K."/>
            <person name="Zeng Q."/>
            <person name="Gargeya S."/>
            <person name="Fitzgerald M."/>
            <person name="Haas B."/>
            <person name="Abouelleil A."/>
            <person name="Alvarado L."/>
            <person name="Arachchi H.M."/>
            <person name="Berlin A."/>
            <person name="Brown A."/>
            <person name="Chapman S.B."/>
            <person name="Chen Z."/>
            <person name="Dunbar C."/>
            <person name="Freedman E."/>
            <person name="Gearin G."/>
            <person name="Gellesch M."/>
            <person name="Goldberg J."/>
            <person name="Griggs A."/>
            <person name="Gujja S."/>
            <person name="Heilman E."/>
            <person name="Heiman D."/>
            <person name="Howarth C."/>
            <person name="Larson L."/>
            <person name="Lui A."/>
            <person name="MacDonald P.J.P."/>
            <person name="Mehta T."/>
            <person name="Montmayeur A."/>
            <person name="Murphy C."/>
            <person name="Neiman D."/>
            <person name="Pearson M."/>
            <person name="Priest M."/>
            <person name="Roberts A."/>
            <person name="Saif S."/>
            <person name="Shea T."/>
            <person name="Shenoy N."/>
            <person name="Sisk P."/>
            <person name="Stolte C."/>
            <person name="Sykes S."/>
            <person name="White J."/>
            <person name="Yandava C."/>
            <person name="Nusbaum C."/>
            <person name="Birren B."/>
        </authorList>
    </citation>
    <scope>NUCLEOTIDE SEQUENCE [LARGE SCALE GENOMIC DNA]</scope>
    <source>
        <strain evidence="7 8">29_1</strain>
    </source>
</reference>
<dbReference type="GeneID" id="78228912"/>
<feature type="domain" description="HTH rpiR-type" evidence="5">
    <location>
        <begin position="1"/>
        <end position="74"/>
    </location>
</feature>
<keyword evidence="3" id="KW-0804">Transcription</keyword>
<dbReference type="PROSITE" id="PS51464">
    <property type="entry name" value="SIS"/>
    <property type="match status" value="1"/>
</dbReference>
<dbReference type="RefSeq" id="WP_008787793.1">
    <property type="nucleotide sequence ID" value="NZ_AKCB01000001.1"/>
</dbReference>
<feature type="transmembrane region" description="Helical" evidence="4">
    <location>
        <begin position="233"/>
        <end position="253"/>
    </location>
</feature>
<dbReference type="STRING" id="100884.GCA_000269565_01030"/>
<dbReference type="InterPro" id="IPR009057">
    <property type="entry name" value="Homeodomain-like_sf"/>
</dbReference>
<comment type="caution">
    <text evidence="7">The sequence shown here is derived from an EMBL/GenBank/DDBJ whole genome shotgun (WGS) entry which is preliminary data.</text>
</comment>
<dbReference type="InterPro" id="IPR047640">
    <property type="entry name" value="RpiR-like"/>
</dbReference>
<dbReference type="Proteomes" id="UP000003157">
    <property type="component" value="Unassembled WGS sequence"/>
</dbReference>
<proteinExistence type="predicted"/>
<keyword evidence="2" id="KW-0238">DNA-binding</keyword>
<dbReference type="AlphaFoldDB" id="E7G7G3"/>
<dbReference type="Gene3D" id="3.40.50.10490">
    <property type="entry name" value="Glucose-6-phosphate isomerase like protein, domain 1"/>
    <property type="match status" value="1"/>
</dbReference>
<feature type="domain" description="SIS" evidence="6">
    <location>
        <begin position="118"/>
        <end position="257"/>
    </location>
</feature>
<evidence type="ECO:0000259" key="6">
    <source>
        <dbReference type="PROSITE" id="PS51464"/>
    </source>
</evidence>
<dbReference type="PANTHER" id="PTHR30514">
    <property type="entry name" value="GLUCOKINASE"/>
    <property type="match status" value="1"/>
</dbReference>
<evidence type="ECO:0000256" key="1">
    <source>
        <dbReference type="ARBA" id="ARBA00023015"/>
    </source>
</evidence>
<organism evidence="7 8">
    <name type="scientific">Coprobacillus cateniformis</name>
    <dbReference type="NCBI Taxonomy" id="100884"/>
    <lineage>
        <taxon>Bacteria</taxon>
        <taxon>Bacillati</taxon>
        <taxon>Bacillota</taxon>
        <taxon>Erysipelotrichia</taxon>
        <taxon>Erysipelotrichales</taxon>
        <taxon>Coprobacillaceae</taxon>
        <taxon>Coprobacillus</taxon>
    </lineage>
</organism>
<keyword evidence="8" id="KW-1185">Reference proteome</keyword>
<dbReference type="GO" id="GO:1901135">
    <property type="term" value="P:carbohydrate derivative metabolic process"/>
    <property type="evidence" value="ECO:0007669"/>
    <property type="project" value="InterPro"/>
</dbReference>
<dbReference type="GO" id="GO:0097367">
    <property type="term" value="F:carbohydrate derivative binding"/>
    <property type="evidence" value="ECO:0007669"/>
    <property type="project" value="InterPro"/>
</dbReference>
<keyword evidence="4" id="KW-0472">Membrane</keyword>
<accession>E7G7G3</accession>
<keyword evidence="1" id="KW-0805">Transcription regulation</keyword>
<dbReference type="InterPro" id="IPR036388">
    <property type="entry name" value="WH-like_DNA-bd_sf"/>
</dbReference>
<dbReference type="CDD" id="cd05013">
    <property type="entry name" value="SIS_RpiR"/>
    <property type="match status" value="1"/>
</dbReference>
<dbReference type="GO" id="GO:0003700">
    <property type="term" value="F:DNA-binding transcription factor activity"/>
    <property type="evidence" value="ECO:0007669"/>
    <property type="project" value="InterPro"/>
</dbReference>
<evidence type="ECO:0008006" key="9">
    <source>
        <dbReference type="Google" id="ProtNLM"/>
    </source>
</evidence>
<evidence type="ECO:0000313" key="7">
    <source>
        <dbReference type="EMBL" id="EFW06038.1"/>
    </source>
</evidence>
<dbReference type="PANTHER" id="PTHR30514:SF10">
    <property type="entry name" value="MURR_RPIR FAMILY TRANSCRIPTIONAL REGULATOR"/>
    <property type="match status" value="1"/>
</dbReference>
<evidence type="ECO:0000256" key="4">
    <source>
        <dbReference type="SAM" id="Phobius"/>
    </source>
</evidence>
<evidence type="ECO:0000256" key="2">
    <source>
        <dbReference type="ARBA" id="ARBA00023125"/>
    </source>
</evidence>
<dbReference type="Pfam" id="PF13580">
    <property type="entry name" value="SIS_2"/>
    <property type="match status" value="1"/>
</dbReference>
<dbReference type="Pfam" id="PF01418">
    <property type="entry name" value="HTH_6"/>
    <property type="match status" value="1"/>
</dbReference>
<dbReference type="InterPro" id="IPR035472">
    <property type="entry name" value="RpiR-like_SIS"/>
</dbReference>
<protein>
    <recommendedName>
        <fullName evidence="9">Transcriptional regulator</fullName>
    </recommendedName>
</protein>
<evidence type="ECO:0000256" key="3">
    <source>
        <dbReference type="ARBA" id="ARBA00023163"/>
    </source>
</evidence>
<dbReference type="EMBL" id="ADKX01000009">
    <property type="protein sequence ID" value="EFW06038.1"/>
    <property type="molecule type" value="Genomic_DNA"/>
</dbReference>
<dbReference type="InterPro" id="IPR000281">
    <property type="entry name" value="HTH_RpiR"/>
</dbReference>
<dbReference type="InterPro" id="IPR046348">
    <property type="entry name" value="SIS_dom_sf"/>
</dbReference>
<keyword evidence="4" id="KW-1133">Transmembrane helix</keyword>
<dbReference type="SUPFAM" id="SSF53697">
    <property type="entry name" value="SIS domain"/>
    <property type="match status" value="1"/>
</dbReference>
<evidence type="ECO:0000313" key="8">
    <source>
        <dbReference type="Proteomes" id="UP000003157"/>
    </source>
</evidence>
<sequence length="261" mass="30139">MIKELFETITLTPQEKNVVQYIQEHPECLLNINAKELAKLTYVSSPTIIRLSKKLGFTGYHDFQLTYVQEYMLHQKNLSSRLTKESSIDDVIQILPQIYDQVFHETKNMIQKEAFVRTINYMLQAKQIDFYANDNNYSEVQSACLKLNTLGIRAQAFNTLSQHYVDTFQPQDVLSFVVSHSGKNQTMVDAAYYLRKKRSRVIAITGILDPTLELICNESLYIDSSLHHLPIPVMLYGLSIHYILDILISILTIKKDKLEKA</sequence>
<evidence type="ECO:0000259" key="5">
    <source>
        <dbReference type="PROSITE" id="PS51071"/>
    </source>
</evidence>
<dbReference type="PROSITE" id="PS51071">
    <property type="entry name" value="HTH_RPIR"/>
    <property type="match status" value="1"/>
</dbReference>
<dbReference type="HOGENOM" id="CLU_055769_2_0_9"/>
<dbReference type="GO" id="GO:0003677">
    <property type="term" value="F:DNA binding"/>
    <property type="evidence" value="ECO:0007669"/>
    <property type="project" value="UniProtKB-KW"/>
</dbReference>